<dbReference type="Proteomes" id="UP000325434">
    <property type="component" value="Unassembled WGS sequence"/>
</dbReference>
<dbReference type="EMBL" id="ML734617">
    <property type="protein sequence ID" value="KAB8245096.1"/>
    <property type="molecule type" value="Genomic_DNA"/>
</dbReference>
<organism evidence="1">
    <name type="scientific">Aspergillus flavus</name>
    <dbReference type="NCBI Taxonomy" id="5059"/>
    <lineage>
        <taxon>Eukaryota</taxon>
        <taxon>Fungi</taxon>
        <taxon>Dikarya</taxon>
        <taxon>Ascomycota</taxon>
        <taxon>Pezizomycotina</taxon>
        <taxon>Eurotiomycetes</taxon>
        <taxon>Eurotiomycetidae</taxon>
        <taxon>Eurotiales</taxon>
        <taxon>Aspergillaceae</taxon>
        <taxon>Aspergillus</taxon>
        <taxon>Aspergillus subgen. Circumdati</taxon>
    </lineage>
</organism>
<proteinExistence type="predicted"/>
<gene>
    <name evidence="1" type="ORF">BDV35DRAFT_267755</name>
</gene>
<evidence type="ECO:0000313" key="1">
    <source>
        <dbReference type="EMBL" id="KAB8245096.1"/>
    </source>
</evidence>
<protein>
    <submittedName>
        <fullName evidence="1">Uncharacterized protein</fullName>
    </submittedName>
</protein>
<name>A0A5N6GRU8_ASPFL</name>
<dbReference type="AlphaFoldDB" id="A0A5N6GRU8"/>
<sequence>MPRVLTGFLYHLEHGLLCQGVPRGEAWGVRDDSIIVFPPESKLCTASPRLGSVSLSSPQLDVASVYGECKAGNCPWRELGKWDDKGQ</sequence>
<reference evidence="1" key="1">
    <citation type="submission" date="2019-04" db="EMBL/GenBank/DDBJ databases">
        <title>Friends and foes A comparative genomics study of 23 Aspergillus species from section Flavi.</title>
        <authorList>
            <consortium name="DOE Joint Genome Institute"/>
            <person name="Kjaerbolling I."/>
            <person name="Vesth T."/>
            <person name="Frisvad J.C."/>
            <person name="Nybo J.L."/>
            <person name="Theobald S."/>
            <person name="Kildgaard S."/>
            <person name="Isbrandt T."/>
            <person name="Kuo A."/>
            <person name="Sato A."/>
            <person name="Lyhne E.K."/>
            <person name="Kogle M.E."/>
            <person name="Wiebenga A."/>
            <person name="Kun R.S."/>
            <person name="Lubbers R.J."/>
            <person name="Makela M.R."/>
            <person name="Barry K."/>
            <person name="Chovatia M."/>
            <person name="Clum A."/>
            <person name="Daum C."/>
            <person name="Haridas S."/>
            <person name="He G."/>
            <person name="LaButti K."/>
            <person name="Lipzen A."/>
            <person name="Mondo S."/>
            <person name="Riley R."/>
            <person name="Salamov A."/>
            <person name="Simmons B.A."/>
            <person name="Magnuson J.K."/>
            <person name="Henrissat B."/>
            <person name="Mortensen U.H."/>
            <person name="Larsen T.O."/>
            <person name="Devries R.P."/>
            <person name="Grigoriev I.V."/>
            <person name="Machida M."/>
            <person name="Baker S.E."/>
            <person name="Andersen M.R."/>
        </authorList>
    </citation>
    <scope>NUCLEOTIDE SEQUENCE [LARGE SCALE GENOMIC DNA]</scope>
    <source>
        <strain evidence="1">CBS 121.62</strain>
    </source>
</reference>
<accession>A0A5N6GRU8</accession>